<dbReference type="OrthoDB" id="9802901at2"/>
<dbReference type="InterPro" id="IPR052892">
    <property type="entry name" value="NA-targeting_endonuclease"/>
</dbReference>
<dbReference type="InterPro" id="IPR029471">
    <property type="entry name" value="HNH_5"/>
</dbReference>
<sequence>MRERTCTIDGCVKPVLAKGWCTTHYGRWRRNGDPVVLKPRHKMESCSIDGCGQPHTARGYCVLHYGRWSKYGDARAEPPTSLRPTMCTVEGCEQPVRGHGWCGLHYARWRNTGDPLGLKRKQAGPCRADGCERQGNGGYGWCEKHYRRFQRHGNAMVTSRIVGDDVARFWSYVDKTGPIPDTRPELGPCWLWTGLLNSDGYAVMGMTSGTRYMARWGYQQFVGPIPEGHEPDHLCRNRACVNFERHLEPVTHHENWRRGQSPQAINARKTHCPQGHPYDETNTMRDARRGRACRICMGESGRRRAALKSRGIPANDLTDAQWREIQVAYRFRCAYCGRRSKKLTKDHVIALSKGGPHTASNVVPACGPCNFGKQDGPAPAYQPLLL</sequence>
<dbReference type="CDD" id="cd00085">
    <property type="entry name" value="HNHc"/>
    <property type="match status" value="1"/>
</dbReference>
<protein>
    <recommendedName>
        <fullName evidence="1">HNH nuclease domain-containing protein</fullName>
    </recommendedName>
</protein>
<organism evidence="2 3">
    <name type="scientific">Sphaerisporangium album</name>
    <dbReference type="NCBI Taxonomy" id="509200"/>
    <lineage>
        <taxon>Bacteria</taxon>
        <taxon>Bacillati</taxon>
        <taxon>Actinomycetota</taxon>
        <taxon>Actinomycetes</taxon>
        <taxon>Streptosporangiales</taxon>
        <taxon>Streptosporangiaceae</taxon>
        <taxon>Sphaerisporangium</taxon>
    </lineage>
</organism>
<dbReference type="AlphaFoldDB" id="A0A367FQT5"/>
<dbReference type="InterPro" id="IPR044925">
    <property type="entry name" value="His-Me_finger_sf"/>
</dbReference>
<evidence type="ECO:0000313" key="2">
    <source>
        <dbReference type="EMBL" id="RCG31975.1"/>
    </source>
</evidence>
<dbReference type="RefSeq" id="WP_114027590.1">
    <property type="nucleotide sequence ID" value="NZ_QOIL01000003.1"/>
</dbReference>
<keyword evidence="3" id="KW-1185">Reference proteome</keyword>
<gene>
    <name evidence="2" type="ORF">DQ384_05380</name>
</gene>
<dbReference type="Gene3D" id="1.10.30.50">
    <property type="match status" value="1"/>
</dbReference>
<accession>A0A367FQT5</accession>
<dbReference type="PANTHER" id="PTHR33877">
    <property type="entry name" value="SLL1193 PROTEIN"/>
    <property type="match status" value="1"/>
</dbReference>
<dbReference type="PANTHER" id="PTHR33877:SF2">
    <property type="entry name" value="OS07G0170200 PROTEIN"/>
    <property type="match status" value="1"/>
</dbReference>
<name>A0A367FQT5_9ACTN</name>
<dbReference type="SMART" id="SM00507">
    <property type="entry name" value="HNHc"/>
    <property type="match status" value="1"/>
</dbReference>
<proteinExistence type="predicted"/>
<dbReference type="Proteomes" id="UP000253094">
    <property type="component" value="Unassembled WGS sequence"/>
</dbReference>
<dbReference type="EMBL" id="QOIL01000003">
    <property type="protein sequence ID" value="RCG31975.1"/>
    <property type="molecule type" value="Genomic_DNA"/>
</dbReference>
<dbReference type="Pfam" id="PF13392">
    <property type="entry name" value="HNH_3"/>
    <property type="match status" value="1"/>
</dbReference>
<comment type="caution">
    <text evidence="2">The sequence shown here is derived from an EMBL/GenBank/DDBJ whole genome shotgun (WGS) entry which is preliminary data.</text>
</comment>
<dbReference type="Pfam" id="PF14279">
    <property type="entry name" value="HNH_5"/>
    <property type="match status" value="1"/>
</dbReference>
<evidence type="ECO:0000259" key="1">
    <source>
        <dbReference type="SMART" id="SM00507"/>
    </source>
</evidence>
<reference evidence="2 3" key="1">
    <citation type="submission" date="2018-06" db="EMBL/GenBank/DDBJ databases">
        <title>Sphaerisporangium craniellae sp. nov., isolated from a marine sponge in the South China Sea.</title>
        <authorList>
            <person name="Li L."/>
        </authorList>
    </citation>
    <scope>NUCLEOTIDE SEQUENCE [LARGE SCALE GENOMIC DNA]</scope>
    <source>
        <strain evidence="2 3">CCTCC AA 208026</strain>
    </source>
</reference>
<dbReference type="InterPro" id="IPR003615">
    <property type="entry name" value="HNH_nuc"/>
</dbReference>
<dbReference type="SUPFAM" id="SSF54060">
    <property type="entry name" value="His-Me finger endonucleases"/>
    <property type="match status" value="1"/>
</dbReference>
<evidence type="ECO:0000313" key="3">
    <source>
        <dbReference type="Proteomes" id="UP000253094"/>
    </source>
</evidence>
<feature type="domain" description="HNH nuclease" evidence="1">
    <location>
        <begin position="322"/>
        <end position="371"/>
    </location>
</feature>